<dbReference type="RefSeq" id="WP_237240097.1">
    <property type="nucleotide sequence ID" value="NZ_JAKKDU010000011.1"/>
</dbReference>
<protein>
    <submittedName>
        <fullName evidence="4">Arylsulfatase</fullName>
    </submittedName>
</protein>
<dbReference type="Gene3D" id="3.40.720.10">
    <property type="entry name" value="Alkaline Phosphatase, subunit A"/>
    <property type="match status" value="1"/>
</dbReference>
<dbReference type="Pfam" id="PF00884">
    <property type="entry name" value="Sulfatase"/>
    <property type="match status" value="1"/>
</dbReference>
<dbReference type="EMBL" id="JAKKDU010000011">
    <property type="protein sequence ID" value="MCF7568758.1"/>
    <property type="molecule type" value="Genomic_DNA"/>
</dbReference>
<keyword evidence="2" id="KW-0378">Hydrolase</keyword>
<comment type="similarity">
    <text evidence="1">Belongs to the sulfatase family.</text>
</comment>
<gene>
    <name evidence="4" type="ORF">L3X37_10310</name>
</gene>
<proteinExistence type="inferred from homology"/>
<dbReference type="PANTHER" id="PTHR43751">
    <property type="entry name" value="SULFATASE"/>
    <property type="match status" value="1"/>
</dbReference>
<dbReference type="GO" id="GO:0016787">
    <property type="term" value="F:hydrolase activity"/>
    <property type="evidence" value="ECO:0007669"/>
    <property type="project" value="UniProtKB-KW"/>
</dbReference>
<evidence type="ECO:0000259" key="3">
    <source>
        <dbReference type="Pfam" id="PF00884"/>
    </source>
</evidence>
<organism evidence="4 5">
    <name type="scientific">Wocania arenilitoris</name>
    <dbReference type="NCBI Taxonomy" id="2044858"/>
    <lineage>
        <taxon>Bacteria</taxon>
        <taxon>Pseudomonadati</taxon>
        <taxon>Bacteroidota</taxon>
        <taxon>Flavobacteriia</taxon>
        <taxon>Flavobacteriales</taxon>
        <taxon>Flavobacteriaceae</taxon>
        <taxon>Wocania</taxon>
    </lineage>
</organism>
<accession>A0AAE3EPY5</accession>
<sequence>MKVSSKILCLIFLIVFIRCKDDSKKDSEKNIKKNHPNIVIIYADDLGFGDVSSYGSTELLTPNIDRIANEGIKFTNGYATSPTCTPSRYSLLSGTYPFRTKRAQVLPGNAPLLFELGKQTLPSMLQSAGYKTGVVGKWHLGLGDENMDWNGKIAPGPLEIGFDYAYIMASTNDRVPSVYVENHKVVGLTKEDSIFVSYQKNFDGEPTGRENPELLKVHPSHGHDMSIHNGISRIGYMKGGKSALFTDEDMNDDFLRESIKYINKNKDNPFFLFYALHQPHVPRIPHPRFVGKSGLGPRGDVIVEADWAVGQFLDELDKLGLSENTIVIFSSDNGPVLDDGYKDDAVTKIGKHTPRGGLRGGKYSLFDAGTHVPFMIRWKGTIKPGVSDALVSQMDFTASFAALTDQNNMTPDSKNILDAFLGKSSKGRNGLILGQNNIMAYREGDWALIPPHKGGGIVNKWVNIESGRDTIYQLYNLKEDRAQQHNLAEINTEKLEALKQALEQEKK</sequence>
<keyword evidence="5" id="KW-1185">Reference proteome</keyword>
<dbReference type="Gene3D" id="3.30.1120.10">
    <property type="match status" value="1"/>
</dbReference>
<dbReference type="CDD" id="cd16143">
    <property type="entry name" value="ARS_like"/>
    <property type="match status" value="1"/>
</dbReference>
<reference evidence="4" key="1">
    <citation type="submission" date="2022-01" db="EMBL/GenBank/DDBJ databases">
        <title>Draft genome sequence of Sabulilitoribacter arenilitoris KCTC 52401.</title>
        <authorList>
            <person name="Oh J.-S."/>
        </authorList>
    </citation>
    <scope>NUCLEOTIDE SEQUENCE</scope>
    <source>
        <strain evidence="4">HMF6543</strain>
    </source>
</reference>
<dbReference type="PROSITE" id="PS00149">
    <property type="entry name" value="SULFATASE_2"/>
    <property type="match status" value="1"/>
</dbReference>
<evidence type="ECO:0000313" key="5">
    <source>
        <dbReference type="Proteomes" id="UP001199795"/>
    </source>
</evidence>
<feature type="domain" description="Sulfatase N-terminal" evidence="3">
    <location>
        <begin position="36"/>
        <end position="405"/>
    </location>
</feature>
<dbReference type="Proteomes" id="UP001199795">
    <property type="component" value="Unassembled WGS sequence"/>
</dbReference>
<dbReference type="SUPFAM" id="SSF53649">
    <property type="entry name" value="Alkaline phosphatase-like"/>
    <property type="match status" value="1"/>
</dbReference>
<dbReference type="AlphaFoldDB" id="A0AAE3EPY5"/>
<dbReference type="InterPro" id="IPR017850">
    <property type="entry name" value="Alkaline_phosphatase_core_sf"/>
</dbReference>
<evidence type="ECO:0000313" key="4">
    <source>
        <dbReference type="EMBL" id="MCF7568758.1"/>
    </source>
</evidence>
<dbReference type="InterPro" id="IPR052701">
    <property type="entry name" value="GAG_Ulvan_Degrading_Sulfatases"/>
</dbReference>
<evidence type="ECO:0000256" key="1">
    <source>
        <dbReference type="ARBA" id="ARBA00008779"/>
    </source>
</evidence>
<comment type="caution">
    <text evidence="4">The sequence shown here is derived from an EMBL/GenBank/DDBJ whole genome shotgun (WGS) entry which is preliminary data.</text>
</comment>
<name>A0AAE3EPY5_9FLAO</name>
<dbReference type="InterPro" id="IPR024607">
    <property type="entry name" value="Sulfatase_CS"/>
</dbReference>
<dbReference type="InterPro" id="IPR000917">
    <property type="entry name" value="Sulfatase_N"/>
</dbReference>
<evidence type="ECO:0000256" key="2">
    <source>
        <dbReference type="ARBA" id="ARBA00022801"/>
    </source>
</evidence>
<dbReference type="PANTHER" id="PTHR43751:SF7">
    <property type="entry name" value="ARYLSULPHATASE A"/>
    <property type="match status" value="1"/>
</dbReference>